<keyword evidence="1" id="KW-0472">Membrane</keyword>
<reference evidence="2 3" key="1">
    <citation type="submission" date="2018-07" db="EMBL/GenBank/DDBJ databases">
        <title>The genomes of Aspergillus section Nigri reveals drivers in fungal speciation.</title>
        <authorList>
            <consortium name="DOE Joint Genome Institute"/>
            <person name="Vesth T.C."/>
            <person name="Nybo J."/>
            <person name="Theobald S."/>
            <person name="Brandl J."/>
            <person name="Frisvad J.C."/>
            <person name="Nielsen K.F."/>
            <person name="Lyhne E.K."/>
            <person name="Kogle M.E."/>
            <person name="Kuo A."/>
            <person name="Riley R."/>
            <person name="Clum A."/>
            <person name="Nolan M."/>
            <person name="Lipzen A."/>
            <person name="Salamov A."/>
            <person name="Henrissat B."/>
            <person name="Wiebenga A."/>
            <person name="De vries R.P."/>
            <person name="Grigoriev I.V."/>
            <person name="Mortensen U.H."/>
            <person name="Andersen M.R."/>
            <person name="Baker S.E."/>
        </authorList>
    </citation>
    <scope>NUCLEOTIDE SEQUENCE [LARGE SCALE GENOMIC DNA]</scope>
    <source>
        <strain evidence="2 3">CBS 139.54b</strain>
    </source>
</reference>
<keyword evidence="3" id="KW-1185">Reference proteome</keyword>
<evidence type="ECO:0000313" key="3">
    <source>
        <dbReference type="Proteomes" id="UP000253729"/>
    </source>
</evidence>
<keyword evidence="1" id="KW-1133">Transmembrane helix</keyword>
<protein>
    <submittedName>
        <fullName evidence="2">Uncharacterized protein</fullName>
    </submittedName>
</protein>
<organism evidence="2 3">
    <name type="scientific">Aspergillus welwitschiae</name>
    <dbReference type="NCBI Taxonomy" id="1341132"/>
    <lineage>
        <taxon>Eukaryota</taxon>
        <taxon>Fungi</taxon>
        <taxon>Dikarya</taxon>
        <taxon>Ascomycota</taxon>
        <taxon>Pezizomycotina</taxon>
        <taxon>Eurotiomycetes</taxon>
        <taxon>Eurotiomycetidae</taxon>
        <taxon>Eurotiales</taxon>
        <taxon>Aspergillaceae</taxon>
        <taxon>Aspergillus</taxon>
        <taxon>Aspergillus subgen. Circumdati</taxon>
    </lineage>
</organism>
<gene>
    <name evidence="2" type="ORF">BDQ94DRAFT_176396</name>
</gene>
<keyword evidence="1" id="KW-0812">Transmembrane</keyword>
<dbReference type="GeneID" id="38141043"/>
<dbReference type="EMBL" id="KZ852151">
    <property type="protein sequence ID" value="RDH26414.1"/>
    <property type="molecule type" value="Genomic_DNA"/>
</dbReference>
<dbReference type="AlphaFoldDB" id="A0A3F3PHH7"/>
<name>A0A3F3PHH7_9EURO</name>
<proteinExistence type="predicted"/>
<dbReference type="RefSeq" id="XP_026619436.1">
    <property type="nucleotide sequence ID" value="XM_026772687.1"/>
</dbReference>
<accession>A0A3F3PHH7</accession>
<sequence>MIRVIGGPPSWTYDFPDLLATLSEVAEGALHGNVLSLHCKLYQAYLHIAGDTLDAKMGGLALSLGVATSVLVNHATEEISHILPNVLVSEIKGAIDGVGSSVFATLTEQVRDQVTNAVTQSVASLFYPNLFGAALGFLIALPLKFDKLDFTALQ</sequence>
<evidence type="ECO:0000313" key="2">
    <source>
        <dbReference type="EMBL" id="RDH26414.1"/>
    </source>
</evidence>
<dbReference type="Proteomes" id="UP000253729">
    <property type="component" value="Unassembled WGS sequence"/>
</dbReference>
<evidence type="ECO:0000256" key="1">
    <source>
        <dbReference type="SAM" id="Phobius"/>
    </source>
</evidence>
<feature type="transmembrane region" description="Helical" evidence="1">
    <location>
        <begin position="125"/>
        <end position="143"/>
    </location>
</feature>